<organism evidence="1">
    <name type="scientific">marine sediment metagenome</name>
    <dbReference type="NCBI Taxonomy" id="412755"/>
    <lineage>
        <taxon>unclassified sequences</taxon>
        <taxon>metagenomes</taxon>
        <taxon>ecological metagenomes</taxon>
    </lineage>
</organism>
<evidence type="ECO:0000313" key="1">
    <source>
        <dbReference type="EMBL" id="KKL76324.1"/>
    </source>
</evidence>
<dbReference type="AlphaFoldDB" id="A0A0F9EQM4"/>
<reference evidence="1" key="1">
    <citation type="journal article" date="2015" name="Nature">
        <title>Complex archaea that bridge the gap between prokaryotes and eukaryotes.</title>
        <authorList>
            <person name="Spang A."/>
            <person name="Saw J.H."/>
            <person name="Jorgensen S.L."/>
            <person name="Zaremba-Niedzwiedzka K."/>
            <person name="Martijn J."/>
            <person name="Lind A.E."/>
            <person name="van Eijk R."/>
            <person name="Schleper C."/>
            <person name="Guy L."/>
            <person name="Ettema T.J."/>
        </authorList>
    </citation>
    <scope>NUCLEOTIDE SEQUENCE</scope>
</reference>
<sequence length="73" mass="8382">MVKKMNTDEYVAWQNLYTIRLDRLRAVVIQAIFDAKQGLLTSKEASDTITLVNEEVRDIIECGRLIKRLKEGG</sequence>
<accession>A0A0F9EQM4</accession>
<protein>
    <submittedName>
        <fullName evidence="1">Uncharacterized protein</fullName>
    </submittedName>
</protein>
<dbReference type="EMBL" id="LAZR01024083">
    <property type="protein sequence ID" value="KKL76324.1"/>
    <property type="molecule type" value="Genomic_DNA"/>
</dbReference>
<comment type="caution">
    <text evidence="1">The sequence shown here is derived from an EMBL/GenBank/DDBJ whole genome shotgun (WGS) entry which is preliminary data.</text>
</comment>
<name>A0A0F9EQM4_9ZZZZ</name>
<gene>
    <name evidence="1" type="ORF">LCGC14_2046050</name>
</gene>
<proteinExistence type="predicted"/>